<accession>A0ABR0Q1C4</accession>
<name>A0ABR0Q1C4_GOSAR</name>
<reference evidence="2 3" key="1">
    <citation type="submission" date="2023-03" db="EMBL/GenBank/DDBJ databases">
        <title>WGS of Gossypium arboreum.</title>
        <authorList>
            <person name="Yu D."/>
        </authorList>
    </citation>
    <scope>NUCLEOTIDE SEQUENCE [LARGE SCALE GENOMIC DNA]</scope>
    <source>
        <tissue evidence="2">Leaf</tissue>
    </source>
</reference>
<evidence type="ECO:0000259" key="1">
    <source>
        <dbReference type="PROSITE" id="PS50878"/>
    </source>
</evidence>
<organism evidence="2 3">
    <name type="scientific">Gossypium arboreum</name>
    <name type="common">Tree cotton</name>
    <name type="synonym">Gossypium nanking</name>
    <dbReference type="NCBI Taxonomy" id="29729"/>
    <lineage>
        <taxon>Eukaryota</taxon>
        <taxon>Viridiplantae</taxon>
        <taxon>Streptophyta</taxon>
        <taxon>Embryophyta</taxon>
        <taxon>Tracheophyta</taxon>
        <taxon>Spermatophyta</taxon>
        <taxon>Magnoliopsida</taxon>
        <taxon>eudicotyledons</taxon>
        <taxon>Gunneridae</taxon>
        <taxon>Pentapetalae</taxon>
        <taxon>rosids</taxon>
        <taxon>malvids</taxon>
        <taxon>Malvales</taxon>
        <taxon>Malvaceae</taxon>
        <taxon>Malvoideae</taxon>
        <taxon>Gossypium</taxon>
    </lineage>
</organism>
<evidence type="ECO:0000313" key="2">
    <source>
        <dbReference type="EMBL" id="KAK5833051.1"/>
    </source>
</evidence>
<sequence>MSTISYSAMVNGNVGENFYPTRGLRQGDLVSPFLFLICGEGLSCLMRLAIREGLLKGVKVSRSGPKVSHLLFVDDCILFKEATKRGACVIKEILWEYKNGSGQYVNFEKSAVFFSKNTSEEDRQLVINQLGVRSSNDLERYLGLLSLVGRRKKGIFSSFER</sequence>
<comment type="caution">
    <text evidence="2">The sequence shown here is derived from an EMBL/GenBank/DDBJ whole genome shotgun (WGS) entry which is preliminary data.</text>
</comment>
<dbReference type="PANTHER" id="PTHR46890:SF48">
    <property type="entry name" value="RNA-DIRECTED DNA POLYMERASE"/>
    <property type="match status" value="1"/>
</dbReference>
<feature type="domain" description="Reverse transcriptase" evidence="1">
    <location>
        <begin position="1"/>
        <end position="146"/>
    </location>
</feature>
<protein>
    <recommendedName>
        <fullName evidence="1">Reverse transcriptase domain-containing protein</fullName>
    </recommendedName>
</protein>
<dbReference type="Pfam" id="PF00078">
    <property type="entry name" value="RVT_1"/>
    <property type="match status" value="1"/>
</dbReference>
<gene>
    <name evidence="2" type="ORF">PVK06_016862</name>
</gene>
<evidence type="ECO:0000313" key="3">
    <source>
        <dbReference type="Proteomes" id="UP001358586"/>
    </source>
</evidence>
<dbReference type="PROSITE" id="PS50878">
    <property type="entry name" value="RT_POL"/>
    <property type="match status" value="1"/>
</dbReference>
<dbReference type="Proteomes" id="UP001358586">
    <property type="component" value="Chromosome 5"/>
</dbReference>
<dbReference type="PANTHER" id="PTHR46890">
    <property type="entry name" value="NON-LTR RETROLELEMENT REVERSE TRANSCRIPTASE-LIKE PROTEIN-RELATED"/>
    <property type="match status" value="1"/>
</dbReference>
<dbReference type="EMBL" id="JARKNE010000005">
    <property type="protein sequence ID" value="KAK5833051.1"/>
    <property type="molecule type" value="Genomic_DNA"/>
</dbReference>
<dbReference type="InterPro" id="IPR000477">
    <property type="entry name" value="RT_dom"/>
</dbReference>
<proteinExistence type="predicted"/>
<keyword evidence="3" id="KW-1185">Reference proteome</keyword>
<dbReference type="InterPro" id="IPR052343">
    <property type="entry name" value="Retrotransposon-Effector_Assoc"/>
</dbReference>